<reference evidence="1 2" key="1">
    <citation type="journal article" date="2021" name="BMC Biol.">
        <title>Horizontally acquired antibacterial genes associated with adaptive radiation of ladybird beetles.</title>
        <authorList>
            <person name="Li H.S."/>
            <person name="Tang X.F."/>
            <person name="Huang Y.H."/>
            <person name="Xu Z.Y."/>
            <person name="Chen M.L."/>
            <person name="Du X.Y."/>
            <person name="Qiu B.Y."/>
            <person name="Chen P.T."/>
            <person name="Zhang W."/>
            <person name="Slipinski A."/>
            <person name="Escalona H.E."/>
            <person name="Waterhouse R.M."/>
            <person name="Zwick A."/>
            <person name="Pang H."/>
        </authorList>
    </citation>
    <scope>NUCLEOTIDE SEQUENCE [LARGE SCALE GENOMIC DNA]</scope>
    <source>
        <strain evidence="1">SYSU2018</strain>
    </source>
</reference>
<accession>A0ABD2NSR2</accession>
<dbReference type="Proteomes" id="UP001516400">
    <property type="component" value="Unassembled WGS sequence"/>
</dbReference>
<protein>
    <submittedName>
        <fullName evidence="1">Uncharacterized protein</fullName>
    </submittedName>
</protein>
<dbReference type="AlphaFoldDB" id="A0ABD2NSR2"/>
<comment type="caution">
    <text evidence="1">The sequence shown here is derived from an EMBL/GenBank/DDBJ whole genome shotgun (WGS) entry which is preliminary data.</text>
</comment>
<name>A0ABD2NSR2_9CUCU</name>
<proteinExistence type="predicted"/>
<sequence>MTYLQTPKYMKGLFQLKIDYYKEIRNSEFRGQQEVKCFAIIECNMNSGKNNSYYIIISNLDSETSEFKKLVLQELATINIKMNQLMDQVKTLVQIARSQN</sequence>
<dbReference type="EMBL" id="JABFTP020000144">
    <property type="protein sequence ID" value="KAL3281618.1"/>
    <property type="molecule type" value="Genomic_DNA"/>
</dbReference>
<keyword evidence="2" id="KW-1185">Reference proteome</keyword>
<evidence type="ECO:0000313" key="1">
    <source>
        <dbReference type="EMBL" id="KAL3281618.1"/>
    </source>
</evidence>
<gene>
    <name evidence="1" type="ORF">HHI36_004824</name>
</gene>
<evidence type="ECO:0000313" key="2">
    <source>
        <dbReference type="Proteomes" id="UP001516400"/>
    </source>
</evidence>
<organism evidence="1 2">
    <name type="scientific">Cryptolaemus montrouzieri</name>
    <dbReference type="NCBI Taxonomy" id="559131"/>
    <lineage>
        <taxon>Eukaryota</taxon>
        <taxon>Metazoa</taxon>
        <taxon>Ecdysozoa</taxon>
        <taxon>Arthropoda</taxon>
        <taxon>Hexapoda</taxon>
        <taxon>Insecta</taxon>
        <taxon>Pterygota</taxon>
        <taxon>Neoptera</taxon>
        <taxon>Endopterygota</taxon>
        <taxon>Coleoptera</taxon>
        <taxon>Polyphaga</taxon>
        <taxon>Cucujiformia</taxon>
        <taxon>Coccinelloidea</taxon>
        <taxon>Coccinellidae</taxon>
        <taxon>Scymninae</taxon>
        <taxon>Scymnini</taxon>
        <taxon>Cryptolaemus</taxon>
    </lineage>
</organism>